<dbReference type="InterPro" id="IPR050987">
    <property type="entry name" value="AtrR-like"/>
</dbReference>
<dbReference type="InterPro" id="IPR036864">
    <property type="entry name" value="Zn2-C6_fun-type_DNA-bd_sf"/>
</dbReference>
<reference evidence="4 5" key="1">
    <citation type="submission" date="2016-03" db="EMBL/GenBank/DDBJ databases">
        <title>How can Kluyveromyces marxianus grow so fast - potential evolutionary course in Saccharomyces Complex revealed by comparative genomics.</title>
        <authorList>
            <person name="Mo W."/>
            <person name="Lu W."/>
            <person name="Yang X."/>
            <person name="Qi J."/>
            <person name="Lv H."/>
        </authorList>
    </citation>
    <scope>NUCLEOTIDE SEQUENCE [LARGE SCALE GENOMIC DNA]</scope>
    <source>
        <strain evidence="4 5">FIM1</strain>
    </source>
</reference>
<dbReference type="Proteomes" id="UP000422736">
    <property type="component" value="Chromosome 8"/>
</dbReference>
<dbReference type="EMBL" id="CP015060">
    <property type="protein sequence ID" value="QGN17582.1"/>
    <property type="molecule type" value="Genomic_DNA"/>
</dbReference>
<dbReference type="CDD" id="cd00067">
    <property type="entry name" value="GAL4"/>
    <property type="match status" value="1"/>
</dbReference>
<feature type="region of interest" description="Disordered" evidence="2">
    <location>
        <begin position="116"/>
        <end position="154"/>
    </location>
</feature>
<sequence>MLKPLRSCSRCRKNKIKCDSAETRPRPCSSCSKRGLTCTLDYVVPPKRSDELKKLHQSVSCVKHSVDRLLQNAVETASYAAASMGRLDMGMGLGLELEGNGSVGVGVGGNKDVQVLGGSETGSEYGSENEIGWDGGSSSSGSNSHGHSSRSSPEVTWSSIKKSLSGVIPSRIIKVNESKFLRLMLNRNCLMFNNFELDIHDLEEVLLEFSFIVRSVLQSADKSEEELPPLDNIGQLLLSKEGSVYLVSIINFYFDIPNFDYLEFYDHVTQGDSQMHVSELWLFCNVILYGPAYFSPKVSHYSLPSICIPLQLQCIGDSMSNDLRPAFAKLYYSSQFKFQCPKLYLLQEKFSNFQDDPLLQLIQFRCKPQRIVPGHSSTKMSLSQLSICQYNDQR</sequence>
<feature type="domain" description="Zn(2)-C6 fungal-type" evidence="3">
    <location>
        <begin position="7"/>
        <end position="40"/>
    </location>
</feature>
<organism evidence="4 5">
    <name type="scientific">Kluyveromyces marxianus</name>
    <name type="common">Yeast</name>
    <name type="synonym">Candida kefyr</name>
    <dbReference type="NCBI Taxonomy" id="4911"/>
    <lineage>
        <taxon>Eukaryota</taxon>
        <taxon>Fungi</taxon>
        <taxon>Dikarya</taxon>
        <taxon>Ascomycota</taxon>
        <taxon>Saccharomycotina</taxon>
        <taxon>Saccharomycetes</taxon>
        <taxon>Saccharomycetales</taxon>
        <taxon>Saccharomycetaceae</taxon>
        <taxon>Kluyveromyces</taxon>
    </lineage>
</organism>
<dbReference type="Gene3D" id="4.10.240.10">
    <property type="entry name" value="Zn(2)-C6 fungal-type DNA-binding domain"/>
    <property type="match status" value="1"/>
</dbReference>
<dbReference type="SUPFAM" id="SSF57701">
    <property type="entry name" value="Zn2/Cys6 DNA-binding domain"/>
    <property type="match status" value="1"/>
</dbReference>
<name>A0ABX6EZR3_KLUMA</name>
<evidence type="ECO:0000256" key="1">
    <source>
        <dbReference type="ARBA" id="ARBA00023242"/>
    </source>
</evidence>
<dbReference type="Pfam" id="PF00172">
    <property type="entry name" value="Zn_clus"/>
    <property type="match status" value="1"/>
</dbReference>
<feature type="compositionally biased region" description="Low complexity" evidence="2">
    <location>
        <begin position="117"/>
        <end position="152"/>
    </location>
</feature>
<dbReference type="PANTHER" id="PTHR46910:SF1">
    <property type="entry name" value="MISCELLANEOUS ZN(II)2CYS6 TRANSCRIPTION FACTOR (EUROFUNG)-RELATED"/>
    <property type="match status" value="1"/>
</dbReference>
<dbReference type="InterPro" id="IPR001138">
    <property type="entry name" value="Zn2Cys6_DnaBD"/>
</dbReference>
<dbReference type="PROSITE" id="PS50048">
    <property type="entry name" value="ZN2_CY6_FUNGAL_2"/>
    <property type="match status" value="1"/>
</dbReference>
<evidence type="ECO:0000313" key="4">
    <source>
        <dbReference type="EMBL" id="QGN17582.1"/>
    </source>
</evidence>
<keyword evidence="1" id="KW-0539">Nucleus</keyword>
<evidence type="ECO:0000259" key="3">
    <source>
        <dbReference type="PROSITE" id="PS50048"/>
    </source>
</evidence>
<dbReference type="PROSITE" id="PS00463">
    <property type="entry name" value="ZN2_CY6_FUNGAL_1"/>
    <property type="match status" value="1"/>
</dbReference>
<protein>
    <submittedName>
        <fullName evidence="4">Protein SEF1</fullName>
    </submittedName>
</protein>
<keyword evidence="5" id="KW-1185">Reference proteome</keyword>
<evidence type="ECO:0000256" key="2">
    <source>
        <dbReference type="SAM" id="MobiDB-lite"/>
    </source>
</evidence>
<accession>A0ABX6EZR3</accession>
<evidence type="ECO:0000313" key="5">
    <source>
        <dbReference type="Proteomes" id="UP000422736"/>
    </source>
</evidence>
<gene>
    <name evidence="4" type="primary">SEF1</name>
    <name evidence="4" type="ORF">FIM1_4789</name>
</gene>
<dbReference type="SMART" id="SM00066">
    <property type="entry name" value="GAL4"/>
    <property type="match status" value="1"/>
</dbReference>
<reference evidence="4 5" key="2">
    <citation type="submission" date="2019-11" db="EMBL/GenBank/DDBJ databases">
        <authorList>
            <person name="Lu H."/>
        </authorList>
    </citation>
    <scope>NUCLEOTIDE SEQUENCE [LARGE SCALE GENOMIC DNA]</scope>
    <source>
        <strain evidence="4 5">FIM1</strain>
    </source>
</reference>
<dbReference type="PANTHER" id="PTHR46910">
    <property type="entry name" value="TRANSCRIPTION FACTOR PDR1"/>
    <property type="match status" value="1"/>
</dbReference>
<proteinExistence type="predicted"/>